<feature type="domain" description="Large ribosomal subunit protein uL5 N-terminal" evidence="4">
    <location>
        <begin position="41"/>
        <end position="91"/>
    </location>
</feature>
<dbReference type="Gene3D" id="3.30.1440.10">
    <property type="match status" value="1"/>
</dbReference>
<keyword evidence="2 6" id="KW-0689">Ribosomal protein</keyword>
<evidence type="ECO:0000256" key="3">
    <source>
        <dbReference type="ARBA" id="ARBA00023274"/>
    </source>
</evidence>
<keyword evidence="3" id="KW-0687">Ribonucleoprotein</keyword>
<dbReference type="InterPro" id="IPR031309">
    <property type="entry name" value="Ribosomal_uL5_C"/>
</dbReference>
<dbReference type="InterPro" id="IPR002132">
    <property type="entry name" value="Ribosomal_uL5"/>
</dbReference>
<proteinExistence type="inferred from homology"/>
<reference evidence="6" key="1">
    <citation type="journal article" date="2018" name="BMC Biol.">
        <title>Nuclear genome sequence of the plastid-lacking cryptomonad Goniomonas avonlea provides insights into the evolution of secondary plastids.</title>
        <authorList>
            <person name="Cenci U."/>
            <person name="Sibbald S.J."/>
            <person name="Curtis B.A."/>
            <person name="Kamikawa R."/>
            <person name="Eme L."/>
            <person name="Moog D."/>
            <person name="Henrissat B."/>
            <person name="Marechal E."/>
            <person name="Chabi M."/>
            <person name="Djemiel C."/>
            <person name="Roger A.J."/>
            <person name="Kim E."/>
            <person name="Archibald J.M."/>
        </authorList>
    </citation>
    <scope>NUCLEOTIDE SEQUENCE</scope>
</reference>
<evidence type="ECO:0000259" key="4">
    <source>
        <dbReference type="Pfam" id="PF00281"/>
    </source>
</evidence>
<feature type="domain" description="Large ribosomal subunit protein uL5 C-terminal" evidence="5">
    <location>
        <begin position="96"/>
        <end position="155"/>
    </location>
</feature>
<dbReference type="GO" id="GO:0003735">
    <property type="term" value="F:structural constituent of ribosome"/>
    <property type="evidence" value="ECO:0007669"/>
    <property type="project" value="InterPro"/>
</dbReference>
<organism evidence="6">
    <name type="scientific">Goniomonas avonlea</name>
    <dbReference type="NCBI Taxonomy" id="1255295"/>
    <lineage>
        <taxon>Eukaryota</taxon>
        <taxon>Cryptophyceae</taxon>
        <taxon>Cyathomonadacea</taxon>
        <taxon>Goniomonadaceae</taxon>
        <taxon>Goniomonas</taxon>
    </lineage>
</organism>
<dbReference type="GO" id="GO:0006412">
    <property type="term" value="P:translation"/>
    <property type="evidence" value="ECO:0007669"/>
    <property type="project" value="InterPro"/>
</dbReference>
<dbReference type="SUPFAM" id="SSF55282">
    <property type="entry name" value="RL5-like"/>
    <property type="match status" value="1"/>
</dbReference>
<comment type="similarity">
    <text evidence="1">Belongs to the universal ribosomal protein uL5 family.</text>
</comment>
<geneLocation type="mitochondrion" evidence="6"/>
<protein>
    <submittedName>
        <fullName evidence="6">Ribosomal protein L5</fullName>
    </submittedName>
</protein>
<dbReference type="GO" id="GO:0005840">
    <property type="term" value="C:ribosome"/>
    <property type="evidence" value="ECO:0007669"/>
    <property type="project" value="UniProtKB-KW"/>
</dbReference>
<evidence type="ECO:0000256" key="1">
    <source>
        <dbReference type="ARBA" id="ARBA00008553"/>
    </source>
</evidence>
<keyword evidence="6" id="KW-0496">Mitochondrion</keyword>
<dbReference type="InterPro" id="IPR022803">
    <property type="entry name" value="Ribosomal_uL5_dom_sf"/>
</dbReference>
<evidence type="ECO:0000313" key="6">
    <source>
        <dbReference type="EMBL" id="BBF98334.1"/>
    </source>
</evidence>
<dbReference type="Pfam" id="PF00281">
    <property type="entry name" value="Ribosomal_L5"/>
    <property type="match status" value="1"/>
</dbReference>
<accession>A0A348G6N7</accession>
<dbReference type="EMBL" id="AP018919">
    <property type="protein sequence ID" value="BBF98334.1"/>
    <property type="molecule type" value="Genomic_DNA"/>
</dbReference>
<dbReference type="GO" id="GO:1990904">
    <property type="term" value="C:ribonucleoprotein complex"/>
    <property type="evidence" value="ECO:0007669"/>
    <property type="project" value="UniProtKB-KW"/>
</dbReference>
<sequence length="229" mass="26005">MNRLQLWYEKVLQRDLLHKNFIYIENMRLNTLANTHLACLPKLRKVILNIGLREAKMNNFGPLPAAALLSLIAGQRVVITHAKVAISEFRLQAGMPIGCKVILRKDSLFYFLDTLQSTVLPRLIDFWGFNLTQVNAQGQLNFGLPSIFLFPGIQELENTLCTVYSFSSSTSGVQKRSMFQRDDKHKVGAIHKKEKKMTRGILGLDVTIHSQSDKNTALMLFSGIRYPLK</sequence>
<dbReference type="Pfam" id="PF00673">
    <property type="entry name" value="Ribosomal_L5_C"/>
    <property type="match status" value="1"/>
</dbReference>
<dbReference type="PROSITE" id="PS00358">
    <property type="entry name" value="RIBOSOMAL_L5"/>
    <property type="match status" value="1"/>
</dbReference>
<evidence type="ECO:0000256" key="2">
    <source>
        <dbReference type="ARBA" id="ARBA00022980"/>
    </source>
</evidence>
<dbReference type="InterPro" id="IPR020929">
    <property type="entry name" value="Ribosomal_uL5_CS"/>
</dbReference>
<dbReference type="InterPro" id="IPR031310">
    <property type="entry name" value="Ribosomal_uL5_N"/>
</dbReference>
<dbReference type="AlphaFoldDB" id="A0A348G6N7"/>
<evidence type="ECO:0000259" key="5">
    <source>
        <dbReference type="Pfam" id="PF00673"/>
    </source>
</evidence>
<dbReference type="PANTHER" id="PTHR11994">
    <property type="entry name" value="60S RIBOSOMAL PROTEIN L11-RELATED"/>
    <property type="match status" value="1"/>
</dbReference>
<name>A0A348G6N7_9CRYP</name>
<gene>
    <name evidence="6" type="primary">rpl5</name>
</gene>